<proteinExistence type="predicted"/>
<reference evidence="1 2" key="1">
    <citation type="submission" date="2024-03" db="EMBL/GenBank/DDBJ databases">
        <title>Adaptation during the transition from Ophiocordyceps entomopathogen to insect associate is accompanied by gene loss and intensified selection.</title>
        <authorList>
            <person name="Ward C.M."/>
            <person name="Onetto C.A."/>
            <person name="Borneman A.R."/>
        </authorList>
    </citation>
    <scope>NUCLEOTIDE SEQUENCE [LARGE SCALE GENOMIC DNA]</scope>
    <source>
        <strain evidence="1">AWRI1</strain>
        <tissue evidence="1">Single Adult Female</tissue>
    </source>
</reference>
<dbReference type="AlphaFoldDB" id="A0AAN9T462"/>
<evidence type="ECO:0000313" key="1">
    <source>
        <dbReference type="EMBL" id="KAK7570784.1"/>
    </source>
</evidence>
<gene>
    <name evidence="1" type="ORF">V9T40_010151</name>
</gene>
<organism evidence="1 2">
    <name type="scientific">Parthenolecanium corni</name>
    <dbReference type="NCBI Taxonomy" id="536013"/>
    <lineage>
        <taxon>Eukaryota</taxon>
        <taxon>Metazoa</taxon>
        <taxon>Ecdysozoa</taxon>
        <taxon>Arthropoda</taxon>
        <taxon>Hexapoda</taxon>
        <taxon>Insecta</taxon>
        <taxon>Pterygota</taxon>
        <taxon>Neoptera</taxon>
        <taxon>Paraneoptera</taxon>
        <taxon>Hemiptera</taxon>
        <taxon>Sternorrhyncha</taxon>
        <taxon>Coccoidea</taxon>
        <taxon>Coccidae</taxon>
        <taxon>Parthenolecanium</taxon>
    </lineage>
</organism>
<evidence type="ECO:0000313" key="2">
    <source>
        <dbReference type="Proteomes" id="UP001367676"/>
    </source>
</evidence>
<name>A0AAN9T462_9HEMI</name>
<dbReference type="Proteomes" id="UP001367676">
    <property type="component" value="Unassembled WGS sequence"/>
</dbReference>
<sequence length="66" mass="7240">MLVLGSNHHGIAASKAAAAVVLRPATLQIDSQEDYDAEMVQAPSYVNIVTRREVLTLHVHNKRVYA</sequence>
<keyword evidence="2" id="KW-1185">Reference proteome</keyword>
<protein>
    <submittedName>
        <fullName evidence="1">Uncharacterized protein</fullName>
    </submittedName>
</protein>
<comment type="caution">
    <text evidence="1">The sequence shown here is derived from an EMBL/GenBank/DDBJ whole genome shotgun (WGS) entry which is preliminary data.</text>
</comment>
<accession>A0AAN9T462</accession>
<dbReference type="EMBL" id="JBBCAQ010000043">
    <property type="protein sequence ID" value="KAK7570784.1"/>
    <property type="molecule type" value="Genomic_DNA"/>
</dbReference>